<protein>
    <submittedName>
        <fullName evidence="1">Uncharacterized protein</fullName>
    </submittedName>
</protein>
<dbReference type="Proteomes" id="UP000823775">
    <property type="component" value="Unassembled WGS sequence"/>
</dbReference>
<keyword evidence="2" id="KW-1185">Reference proteome</keyword>
<dbReference type="EMBL" id="JACEIK010005857">
    <property type="protein sequence ID" value="MCE0482310.1"/>
    <property type="molecule type" value="Genomic_DNA"/>
</dbReference>
<organism evidence="1 2">
    <name type="scientific">Datura stramonium</name>
    <name type="common">Jimsonweed</name>
    <name type="synonym">Common thornapple</name>
    <dbReference type="NCBI Taxonomy" id="4076"/>
    <lineage>
        <taxon>Eukaryota</taxon>
        <taxon>Viridiplantae</taxon>
        <taxon>Streptophyta</taxon>
        <taxon>Embryophyta</taxon>
        <taxon>Tracheophyta</taxon>
        <taxon>Spermatophyta</taxon>
        <taxon>Magnoliopsida</taxon>
        <taxon>eudicotyledons</taxon>
        <taxon>Gunneridae</taxon>
        <taxon>Pentapetalae</taxon>
        <taxon>asterids</taxon>
        <taxon>lamiids</taxon>
        <taxon>Solanales</taxon>
        <taxon>Solanaceae</taxon>
        <taxon>Solanoideae</taxon>
        <taxon>Datureae</taxon>
        <taxon>Datura</taxon>
    </lineage>
</organism>
<comment type="caution">
    <text evidence="1">The sequence shown here is derived from an EMBL/GenBank/DDBJ whole genome shotgun (WGS) entry which is preliminary data.</text>
</comment>
<reference evidence="1 2" key="1">
    <citation type="journal article" date="2021" name="BMC Genomics">
        <title>Datura genome reveals duplications of psychoactive alkaloid biosynthetic genes and high mutation rate following tissue culture.</title>
        <authorList>
            <person name="Rajewski A."/>
            <person name="Carter-House D."/>
            <person name="Stajich J."/>
            <person name="Litt A."/>
        </authorList>
    </citation>
    <scope>NUCLEOTIDE SEQUENCE [LARGE SCALE GENOMIC DNA]</scope>
    <source>
        <strain evidence="1">AR-01</strain>
    </source>
</reference>
<accession>A0ABS8VPQ3</accession>
<sequence>MDFMRTGHKQVMTSRVTKGGERIDEGEGFGGRRCAKRQRGGEEIGVQLVASTLKGGDGEEGQVRARREDEGEKREGVLGCMWSLKEGDGDCGEMIFGGGRVLFGRKWAAQVRGNSVVVWSTRSHTFSLMVGGVSRSYGGQEGKREEAGCGGGFRKWGK</sequence>
<proteinExistence type="predicted"/>
<evidence type="ECO:0000313" key="2">
    <source>
        <dbReference type="Proteomes" id="UP000823775"/>
    </source>
</evidence>
<evidence type="ECO:0000313" key="1">
    <source>
        <dbReference type="EMBL" id="MCE0482310.1"/>
    </source>
</evidence>
<gene>
    <name evidence="1" type="ORF">HAX54_040976</name>
</gene>
<name>A0ABS8VPQ3_DATST</name>